<evidence type="ECO:0000313" key="7">
    <source>
        <dbReference type="EMBL" id="PLW83039.1"/>
    </source>
</evidence>
<keyword evidence="5 6" id="KW-0472">Membrane</keyword>
<evidence type="ECO:0000256" key="6">
    <source>
        <dbReference type="SAM" id="Phobius"/>
    </source>
</evidence>
<evidence type="ECO:0000256" key="3">
    <source>
        <dbReference type="ARBA" id="ARBA00022692"/>
    </source>
</evidence>
<dbReference type="InterPro" id="IPR002549">
    <property type="entry name" value="AI-2E-like"/>
</dbReference>
<feature type="transmembrane region" description="Helical" evidence="6">
    <location>
        <begin position="288"/>
        <end position="308"/>
    </location>
</feature>
<keyword evidence="8" id="KW-1185">Reference proteome</keyword>
<accession>A0A2N5Y3T4</accession>
<name>A0A2N5Y3T4_9GAMM</name>
<evidence type="ECO:0000256" key="4">
    <source>
        <dbReference type="ARBA" id="ARBA00022989"/>
    </source>
</evidence>
<dbReference type="EMBL" id="PKLZ01000003">
    <property type="protein sequence ID" value="PLW83039.1"/>
    <property type="molecule type" value="Genomic_DNA"/>
</dbReference>
<feature type="transmembrane region" description="Helical" evidence="6">
    <location>
        <begin position="203"/>
        <end position="231"/>
    </location>
</feature>
<comment type="subcellular location">
    <subcellularLocation>
        <location evidence="1">Membrane</location>
        <topology evidence="1">Multi-pass membrane protein</topology>
    </subcellularLocation>
</comment>
<feature type="transmembrane region" description="Helical" evidence="6">
    <location>
        <begin position="12"/>
        <end position="32"/>
    </location>
</feature>
<dbReference type="OrthoDB" id="9799225at2"/>
<protein>
    <recommendedName>
        <fullName evidence="9">AI-2E family transporter</fullName>
    </recommendedName>
</protein>
<gene>
    <name evidence="7" type="ORF">CWI75_06335</name>
</gene>
<feature type="transmembrane region" description="Helical" evidence="6">
    <location>
        <begin position="243"/>
        <end position="276"/>
    </location>
</feature>
<keyword evidence="3 6" id="KW-0812">Transmembrane</keyword>
<evidence type="ECO:0008006" key="9">
    <source>
        <dbReference type="Google" id="ProtNLM"/>
    </source>
</evidence>
<reference evidence="8" key="1">
    <citation type="submission" date="2017-11" db="EMBL/GenBank/DDBJ databases">
        <title>The draft genome sequence of Chromatocurvus sp. F02.</title>
        <authorList>
            <person name="Du Z.-J."/>
            <person name="Chang Y.-Q."/>
        </authorList>
    </citation>
    <scope>NUCLEOTIDE SEQUENCE [LARGE SCALE GENOMIC DNA]</scope>
    <source>
        <strain evidence="8">F02</strain>
    </source>
</reference>
<dbReference type="RefSeq" id="WP_101520639.1">
    <property type="nucleotide sequence ID" value="NZ_PKLZ01000003.1"/>
</dbReference>
<evidence type="ECO:0000256" key="1">
    <source>
        <dbReference type="ARBA" id="ARBA00004141"/>
    </source>
</evidence>
<organism evidence="7 8">
    <name type="scientific">Kineobactrum sediminis</name>
    <dbReference type="NCBI Taxonomy" id="1905677"/>
    <lineage>
        <taxon>Bacteria</taxon>
        <taxon>Pseudomonadati</taxon>
        <taxon>Pseudomonadota</taxon>
        <taxon>Gammaproteobacteria</taxon>
        <taxon>Cellvibrionales</taxon>
        <taxon>Halieaceae</taxon>
        <taxon>Kineobactrum</taxon>
    </lineage>
</organism>
<evidence type="ECO:0000313" key="8">
    <source>
        <dbReference type="Proteomes" id="UP000234845"/>
    </source>
</evidence>
<sequence length="361" mass="38700">MTEPPRSPYNPISPLLGAAALVIIIGGIKLAAPVVVPFLLAAVLASILIPPLNWLTRRRVPLAVAMVLLSLGLLLIWLPLAAIIGAAFDEFYAELPAYQDKIQAMVTTLAAWLGNHGIEAGRTALEDVVKPSAALSFVRQIGGGIGTALTNIFLILLTVIFILLESSEFPQKLRIALGERKEVLNSFQEFSQRLQEYLRIKTLVSLATGIILALWLWLVGLDFAMLWGVLAFLLNYVPNIGSIIAAVPAILLATVALDFTGVLLVTGGFVTVNVLVGNVVEPRMMGKGLGLSTLVVFLSLVFWGWVLGPVGMLLSGPLTMIVKLALEANPQARRFAILLGPARVPAQSESNFAIDNTDNQS</sequence>
<dbReference type="AlphaFoldDB" id="A0A2N5Y3T4"/>
<dbReference type="PANTHER" id="PTHR21716">
    <property type="entry name" value="TRANSMEMBRANE PROTEIN"/>
    <property type="match status" value="1"/>
</dbReference>
<feature type="transmembrane region" description="Helical" evidence="6">
    <location>
        <begin position="141"/>
        <end position="164"/>
    </location>
</feature>
<dbReference type="PANTHER" id="PTHR21716:SF64">
    <property type="entry name" value="AI-2 TRANSPORT PROTEIN TQSA"/>
    <property type="match status" value="1"/>
</dbReference>
<keyword evidence="4 6" id="KW-1133">Transmembrane helix</keyword>
<comment type="similarity">
    <text evidence="2">Belongs to the autoinducer-2 exporter (AI-2E) (TC 2.A.86) family.</text>
</comment>
<feature type="transmembrane region" description="Helical" evidence="6">
    <location>
        <begin position="62"/>
        <end position="88"/>
    </location>
</feature>
<dbReference type="Pfam" id="PF01594">
    <property type="entry name" value="AI-2E_transport"/>
    <property type="match status" value="1"/>
</dbReference>
<dbReference type="GO" id="GO:0055085">
    <property type="term" value="P:transmembrane transport"/>
    <property type="evidence" value="ECO:0007669"/>
    <property type="project" value="TreeGrafter"/>
</dbReference>
<proteinExistence type="inferred from homology"/>
<dbReference type="GO" id="GO:0016020">
    <property type="term" value="C:membrane"/>
    <property type="evidence" value="ECO:0007669"/>
    <property type="project" value="UniProtKB-SubCell"/>
</dbReference>
<dbReference type="Proteomes" id="UP000234845">
    <property type="component" value="Unassembled WGS sequence"/>
</dbReference>
<evidence type="ECO:0000256" key="2">
    <source>
        <dbReference type="ARBA" id="ARBA00009773"/>
    </source>
</evidence>
<evidence type="ECO:0000256" key="5">
    <source>
        <dbReference type="ARBA" id="ARBA00023136"/>
    </source>
</evidence>
<comment type="caution">
    <text evidence="7">The sequence shown here is derived from an EMBL/GenBank/DDBJ whole genome shotgun (WGS) entry which is preliminary data.</text>
</comment>